<sequence>MATKTVTKADTGSAEEVADLEKFLSILSLKTATIITEARRGGKFTSDCNPQPTHADWFGLAVRESAQLRQEVKDLTKDHVSVMDKAFGVAVVAQLPTLEEIPLEYWWLWFDPSVVEKDIQVKSTVYNRMATLLRSIAVVLRASPMNRLVRQNDYFKFTHKLFVGDPDVRELQTVAKTFKIGPLKTPLGSIYFSGACRETAFSDSPVSHPLTEPLLRGTRTREQEAVNEIPSMVAAAKGTERAVASSPRASPLLDMKRRNDDGTPRQIRFSTNGNNDKPRTFAELQYTGAFASPAKPSSDSEEDTYEIPDSAFAELVNFPDDEDLDGPVVSIAPGLSKTHPKSILKETSSRSSLEGKMEIGAALPSFPLLDHLTLIDDGFGDEDDEGDMVRPAFAPPRSQLGSQDLVAFYRECQTAPDSLTFLDKKNMSVVRTVKTLSQKLVGLESELAEFEKFVDDLKQSGDEASWIMS</sequence>
<name>A0A1D1VCI7_RAMVA</name>
<organism evidence="5 6">
    <name type="scientific">Ramazzottius varieornatus</name>
    <name type="common">Water bear</name>
    <name type="synonym">Tardigrade</name>
    <dbReference type="NCBI Taxonomy" id="947166"/>
    <lineage>
        <taxon>Eukaryota</taxon>
        <taxon>Metazoa</taxon>
        <taxon>Ecdysozoa</taxon>
        <taxon>Tardigrada</taxon>
        <taxon>Eutardigrada</taxon>
        <taxon>Parachela</taxon>
        <taxon>Hypsibioidea</taxon>
        <taxon>Ramazzottiidae</taxon>
        <taxon>Ramazzottius</taxon>
    </lineage>
</organism>
<evidence type="ECO:0000256" key="4">
    <source>
        <dbReference type="SAM" id="MobiDB-lite"/>
    </source>
</evidence>
<evidence type="ECO:0000256" key="1">
    <source>
        <dbReference type="ARBA" id="ARBA00004329"/>
    </source>
</evidence>
<evidence type="ECO:0000313" key="5">
    <source>
        <dbReference type="EMBL" id="GAU98610.1"/>
    </source>
</evidence>
<dbReference type="InterPro" id="IPR040182">
    <property type="entry name" value="ATG13"/>
</dbReference>
<accession>A0A1D1VCI7</accession>
<comment type="caution">
    <text evidence="5">The sequence shown here is derived from an EMBL/GenBank/DDBJ whole genome shotgun (WGS) entry which is preliminary data.</text>
</comment>
<dbReference type="PANTHER" id="PTHR13430:SF4">
    <property type="entry name" value="AUTOPHAGY-RELATED PROTEIN 13"/>
    <property type="match status" value="1"/>
</dbReference>
<keyword evidence="6" id="KW-1185">Reference proteome</keyword>
<dbReference type="AlphaFoldDB" id="A0A1D1VCI7"/>
<protein>
    <submittedName>
        <fullName evidence="5">Uncharacterized protein</fullName>
    </submittedName>
</protein>
<dbReference type="GO" id="GO:0034497">
    <property type="term" value="P:protein localization to phagophore assembly site"/>
    <property type="evidence" value="ECO:0007669"/>
    <property type="project" value="TreeGrafter"/>
</dbReference>
<dbReference type="OrthoDB" id="70161at2759"/>
<keyword evidence="3" id="KW-0072">Autophagy</keyword>
<feature type="compositionally biased region" description="Basic and acidic residues" evidence="4">
    <location>
        <begin position="254"/>
        <end position="263"/>
    </location>
</feature>
<dbReference type="STRING" id="947166.A0A1D1VCI7"/>
<dbReference type="Proteomes" id="UP000186922">
    <property type="component" value="Unassembled WGS sequence"/>
</dbReference>
<comment type="subcellular location">
    <subcellularLocation>
        <location evidence="1">Preautophagosomal structure</location>
    </subcellularLocation>
</comment>
<evidence type="ECO:0000256" key="3">
    <source>
        <dbReference type="ARBA" id="ARBA00023006"/>
    </source>
</evidence>
<evidence type="ECO:0000313" key="6">
    <source>
        <dbReference type="Proteomes" id="UP000186922"/>
    </source>
</evidence>
<reference evidence="5 6" key="1">
    <citation type="journal article" date="2016" name="Nat. Commun.">
        <title>Extremotolerant tardigrade genome and improved radiotolerance of human cultured cells by tardigrade-unique protein.</title>
        <authorList>
            <person name="Hashimoto T."/>
            <person name="Horikawa D.D."/>
            <person name="Saito Y."/>
            <person name="Kuwahara H."/>
            <person name="Kozuka-Hata H."/>
            <person name="Shin-I T."/>
            <person name="Minakuchi Y."/>
            <person name="Ohishi K."/>
            <person name="Motoyama A."/>
            <person name="Aizu T."/>
            <person name="Enomoto A."/>
            <person name="Kondo K."/>
            <person name="Tanaka S."/>
            <person name="Hara Y."/>
            <person name="Koshikawa S."/>
            <person name="Sagara H."/>
            <person name="Miura T."/>
            <person name="Yokobori S."/>
            <person name="Miyagawa K."/>
            <person name="Suzuki Y."/>
            <person name="Kubo T."/>
            <person name="Oyama M."/>
            <person name="Kohara Y."/>
            <person name="Fujiyama A."/>
            <person name="Arakawa K."/>
            <person name="Katayama T."/>
            <person name="Toyoda A."/>
            <person name="Kunieda T."/>
        </authorList>
    </citation>
    <scope>NUCLEOTIDE SEQUENCE [LARGE SCALE GENOMIC DNA]</scope>
    <source>
        <strain evidence="5 6">YOKOZUNA-1</strain>
    </source>
</reference>
<evidence type="ECO:0000256" key="2">
    <source>
        <dbReference type="ARBA" id="ARBA00007341"/>
    </source>
</evidence>
<gene>
    <name evidence="5" type="primary">RvY_09734-1</name>
    <name evidence="5" type="synonym">RvY_09734.1</name>
    <name evidence="5" type="ORF">RvY_09734</name>
</gene>
<feature type="region of interest" description="Disordered" evidence="4">
    <location>
        <begin position="238"/>
        <end position="279"/>
    </location>
</feature>
<dbReference type="GO" id="GO:0000423">
    <property type="term" value="P:mitophagy"/>
    <property type="evidence" value="ECO:0007669"/>
    <property type="project" value="TreeGrafter"/>
</dbReference>
<dbReference type="GO" id="GO:1990316">
    <property type="term" value="C:Atg1/ULK1 kinase complex"/>
    <property type="evidence" value="ECO:0007669"/>
    <property type="project" value="TreeGrafter"/>
</dbReference>
<dbReference type="Gene3D" id="3.30.900.10">
    <property type="entry name" value="HORMA domain"/>
    <property type="match status" value="1"/>
</dbReference>
<dbReference type="EMBL" id="BDGG01000004">
    <property type="protein sequence ID" value="GAU98610.1"/>
    <property type="molecule type" value="Genomic_DNA"/>
</dbReference>
<dbReference type="GO" id="GO:0000407">
    <property type="term" value="C:phagophore assembly site"/>
    <property type="evidence" value="ECO:0007669"/>
    <property type="project" value="UniProtKB-SubCell"/>
</dbReference>
<dbReference type="PANTHER" id="PTHR13430">
    <property type="match status" value="1"/>
</dbReference>
<dbReference type="GO" id="GO:0005829">
    <property type="term" value="C:cytosol"/>
    <property type="evidence" value="ECO:0007669"/>
    <property type="project" value="TreeGrafter"/>
</dbReference>
<dbReference type="InterPro" id="IPR036570">
    <property type="entry name" value="HORMA_dom_sf"/>
</dbReference>
<proteinExistence type="inferred from homology"/>
<comment type="similarity">
    <text evidence="2">Belongs to the ATG13 family. Metazoan subfamily.</text>
</comment>
<dbReference type="GO" id="GO:0034727">
    <property type="term" value="P:piecemeal microautophagy of the nucleus"/>
    <property type="evidence" value="ECO:0007669"/>
    <property type="project" value="TreeGrafter"/>
</dbReference>